<protein>
    <submittedName>
        <fullName evidence="1">Telomere-capping, CST complex subunit</fullName>
    </submittedName>
</protein>
<proteinExistence type="predicted"/>
<dbReference type="Gene3D" id="2.40.50.140">
    <property type="entry name" value="Nucleic acid-binding proteins"/>
    <property type="match status" value="1"/>
</dbReference>
<evidence type="ECO:0000313" key="1">
    <source>
        <dbReference type="EMBL" id="WZN61904.1"/>
    </source>
</evidence>
<dbReference type="GO" id="GO:1990879">
    <property type="term" value="C:CST complex"/>
    <property type="evidence" value="ECO:0007669"/>
    <property type="project" value="InterPro"/>
</dbReference>
<accession>A0AAX4P6S1</accession>
<dbReference type="InterPro" id="IPR012340">
    <property type="entry name" value="NA-bd_OB-fold"/>
</dbReference>
<dbReference type="Pfam" id="PF15490">
    <property type="entry name" value="Ten1_2"/>
    <property type="match status" value="1"/>
</dbReference>
<organism evidence="1 2">
    <name type="scientific">Chloropicon roscoffensis</name>
    <dbReference type="NCBI Taxonomy" id="1461544"/>
    <lineage>
        <taxon>Eukaryota</taxon>
        <taxon>Viridiplantae</taxon>
        <taxon>Chlorophyta</taxon>
        <taxon>Chloropicophyceae</taxon>
        <taxon>Chloropicales</taxon>
        <taxon>Chloropicaceae</taxon>
        <taxon>Chloropicon</taxon>
    </lineage>
</organism>
<dbReference type="GO" id="GO:0003697">
    <property type="term" value="F:single-stranded DNA binding"/>
    <property type="evidence" value="ECO:0007669"/>
    <property type="project" value="InterPro"/>
</dbReference>
<dbReference type="AlphaFoldDB" id="A0AAX4P6S1"/>
<dbReference type="Proteomes" id="UP001472866">
    <property type="component" value="Chromosome 05"/>
</dbReference>
<gene>
    <name evidence="1" type="ORF">HKI87_05g34390</name>
</gene>
<reference evidence="1 2" key="1">
    <citation type="submission" date="2024-03" db="EMBL/GenBank/DDBJ databases">
        <title>Complete genome sequence of the green alga Chloropicon roscoffensis RCC1871.</title>
        <authorList>
            <person name="Lemieux C."/>
            <person name="Pombert J.-F."/>
            <person name="Otis C."/>
            <person name="Turmel M."/>
        </authorList>
    </citation>
    <scope>NUCLEOTIDE SEQUENCE [LARGE SCALE GENOMIC DNA]</scope>
    <source>
        <strain evidence="1 2">RCC1871</strain>
    </source>
</reference>
<dbReference type="EMBL" id="CP151505">
    <property type="protein sequence ID" value="WZN61904.1"/>
    <property type="molecule type" value="Genomic_DNA"/>
</dbReference>
<dbReference type="InterPro" id="IPR029146">
    <property type="entry name" value="Ten1_animal_plant"/>
</dbReference>
<keyword evidence="2" id="KW-1185">Reference proteome</keyword>
<name>A0AAX4P6S1_9CHLO</name>
<sequence>MSIKHGEPRSVREVVCARSEDEVAQVGTRACALGDSVRIVGRLKTVLSVESVVLEDEGSEVEVDVSLSNPCRFKQGRQYQFIGELEDRRNSLGGGGAADATPILVARIARDVTGLDMALYRAGLKAQERCLREIEERSSGGR</sequence>
<evidence type="ECO:0000313" key="2">
    <source>
        <dbReference type="Proteomes" id="UP001472866"/>
    </source>
</evidence>